<keyword evidence="7" id="KW-0540">Nuclease</keyword>
<dbReference type="PANTHER" id="PTHR21445">
    <property type="entry name" value="ENDONUCLEASE IV ENDODEOXYRIBONUCLEASE IV"/>
    <property type="match status" value="1"/>
</dbReference>
<dbReference type="AlphaFoldDB" id="A0A2T8FAN1"/>
<comment type="caution">
    <text evidence="10">The sequence shown here is derived from an EMBL/GenBank/DDBJ whole genome shotgun (WGS) entry which is preliminary data.</text>
</comment>
<feature type="binding site" evidence="7">
    <location>
        <position position="246"/>
    </location>
    <ligand>
        <name>Zn(2+)</name>
        <dbReference type="ChEBI" id="CHEBI:29105"/>
        <label>3</label>
    </ligand>
</feature>
<keyword evidence="5 7" id="KW-0862">Zinc</keyword>
<keyword evidence="7 10" id="KW-0255">Endonuclease</keyword>
<feature type="compositionally biased region" description="Low complexity" evidence="8">
    <location>
        <begin position="305"/>
        <end position="322"/>
    </location>
</feature>
<name>A0A2T8FAN1_9ACTN</name>
<dbReference type="InterPro" id="IPR036237">
    <property type="entry name" value="Xyl_isomerase-like_sf"/>
</dbReference>
<organism evidence="10 11">
    <name type="scientific">Nocardioides gansuensis</name>
    <dbReference type="NCBI Taxonomy" id="2138300"/>
    <lineage>
        <taxon>Bacteria</taxon>
        <taxon>Bacillati</taxon>
        <taxon>Actinomycetota</taxon>
        <taxon>Actinomycetes</taxon>
        <taxon>Propionibacteriales</taxon>
        <taxon>Nocardioidaceae</taxon>
        <taxon>Nocardioides</taxon>
    </lineage>
</organism>
<feature type="binding site" evidence="7">
    <location>
        <position position="278"/>
    </location>
    <ligand>
        <name>Zn(2+)</name>
        <dbReference type="ChEBI" id="CHEBI:29105"/>
        <label>2</label>
    </ligand>
</feature>
<feature type="binding site" evidence="7">
    <location>
        <position position="119"/>
    </location>
    <ligand>
        <name>Zn(2+)</name>
        <dbReference type="ChEBI" id="CHEBI:29105"/>
        <label>1</label>
    </ligand>
</feature>
<feature type="region of interest" description="Disordered" evidence="8">
    <location>
        <begin position="277"/>
        <end position="332"/>
    </location>
</feature>
<dbReference type="InterPro" id="IPR013022">
    <property type="entry name" value="Xyl_isomerase-like_TIM-brl"/>
</dbReference>
<keyword evidence="3 7" id="KW-0227">DNA damage</keyword>
<comment type="catalytic activity">
    <reaction evidence="7">
        <text>Endonucleolytic cleavage to 5'-phosphooligonucleotide end-products.</text>
        <dbReference type="EC" id="3.1.21.2"/>
    </reaction>
</comment>
<dbReference type="CDD" id="cd00019">
    <property type="entry name" value="AP2Ec"/>
    <property type="match status" value="1"/>
</dbReference>
<evidence type="ECO:0000256" key="3">
    <source>
        <dbReference type="ARBA" id="ARBA00022763"/>
    </source>
</evidence>
<dbReference type="PROSITE" id="PS00730">
    <property type="entry name" value="AP_NUCLEASE_F2_2"/>
    <property type="match status" value="1"/>
</dbReference>
<evidence type="ECO:0000256" key="4">
    <source>
        <dbReference type="ARBA" id="ARBA00022801"/>
    </source>
</evidence>
<keyword evidence="11" id="KW-1185">Reference proteome</keyword>
<feature type="binding site" evidence="7">
    <location>
        <position position="233"/>
    </location>
    <ligand>
        <name>Zn(2+)</name>
        <dbReference type="ChEBI" id="CHEBI:29105"/>
        <label>2</label>
    </ligand>
</feature>
<comment type="similarity">
    <text evidence="1 7">Belongs to the AP endonuclease 2 family.</text>
</comment>
<comment type="function">
    <text evidence="7">Endonuclease IV plays a role in DNA repair. It cleaves phosphodiester bonds at apurinic or apyrimidinic (AP) sites, generating a 3'-hydroxyl group and a 5'-terminal sugar phosphate.</text>
</comment>
<evidence type="ECO:0000313" key="10">
    <source>
        <dbReference type="EMBL" id="PVG82776.1"/>
    </source>
</evidence>
<dbReference type="InterPro" id="IPR018246">
    <property type="entry name" value="AP_endonuc_F2_Zn_BS"/>
</dbReference>
<dbReference type="PROSITE" id="PS00731">
    <property type="entry name" value="AP_NUCLEASE_F2_3"/>
    <property type="match status" value="1"/>
</dbReference>
<dbReference type="EC" id="3.1.21.2" evidence="7"/>
<evidence type="ECO:0000313" key="11">
    <source>
        <dbReference type="Proteomes" id="UP000246018"/>
    </source>
</evidence>
<dbReference type="Gene3D" id="3.20.20.150">
    <property type="entry name" value="Divalent-metal-dependent TIM barrel enzymes"/>
    <property type="match status" value="1"/>
</dbReference>
<feature type="binding site" evidence="7">
    <location>
        <position position="162"/>
    </location>
    <ligand>
        <name>Zn(2+)</name>
        <dbReference type="ChEBI" id="CHEBI:29105"/>
        <label>1</label>
    </ligand>
</feature>
<dbReference type="Proteomes" id="UP000246018">
    <property type="component" value="Unassembled WGS sequence"/>
</dbReference>
<dbReference type="GO" id="GO:0008833">
    <property type="term" value="F:deoxyribonuclease IV (phage-T4-induced) activity"/>
    <property type="evidence" value="ECO:0007669"/>
    <property type="project" value="UniProtKB-UniRule"/>
</dbReference>
<dbReference type="GO" id="GO:0003906">
    <property type="term" value="F:DNA-(apurinic or apyrimidinic site) endonuclease activity"/>
    <property type="evidence" value="ECO:0007669"/>
    <property type="project" value="TreeGrafter"/>
</dbReference>
<proteinExistence type="inferred from homology"/>
<gene>
    <name evidence="7" type="primary">nfo</name>
    <name evidence="10" type="ORF">DDE18_10470</name>
</gene>
<dbReference type="OrthoDB" id="9805666at2"/>
<reference evidence="10 11" key="1">
    <citation type="submission" date="2018-04" db="EMBL/GenBank/DDBJ databases">
        <title>Genome of Nocardioides gansuensis WSJ-1.</title>
        <authorList>
            <person name="Wu S."/>
            <person name="Wang G."/>
        </authorList>
    </citation>
    <scope>NUCLEOTIDE SEQUENCE [LARGE SCALE GENOMIC DNA]</scope>
    <source>
        <strain evidence="10 11">WSJ-1</strain>
    </source>
</reference>
<feature type="binding site" evidence="7">
    <location>
        <position position="79"/>
    </location>
    <ligand>
        <name>Zn(2+)</name>
        <dbReference type="ChEBI" id="CHEBI:29105"/>
        <label>1</label>
    </ligand>
</feature>
<dbReference type="GO" id="GO:0008081">
    <property type="term" value="F:phosphoric diester hydrolase activity"/>
    <property type="evidence" value="ECO:0007669"/>
    <property type="project" value="TreeGrafter"/>
</dbReference>
<feature type="binding site" evidence="7">
    <location>
        <position position="162"/>
    </location>
    <ligand>
        <name>Zn(2+)</name>
        <dbReference type="ChEBI" id="CHEBI:29105"/>
        <label>2</label>
    </ligand>
</feature>
<evidence type="ECO:0000256" key="6">
    <source>
        <dbReference type="ARBA" id="ARBA00023204"/>
    </source>
</evidence>
<feature type="binding site" evidence="7">
    <location>
        <position position="196"/>
    </location>
    <ligand>
        <name>Zn(2+)</name>
        <dbReference type="ChEBI" id="CHEBI:29105"/>
        <label>2</label>
    </ligand>
</feature>
<dbReference type="SMART" id="SM00518">
    <property type="entry name" value="AP2Ec"/>
    <property type="match status" value="1"/>
</dbReference>
<sequence length="332" mass="35051">MRVIPAPSSIAERNPIGTHVIVGKGLVAGALANADEVGCETIQVFTGNPRGWAHSAGKPADDRAFRAECERRGMRTFIHSPYLVNLGSPTALTYERSVGIVAHNLRRAAQIGAEGVVVHTGSYVSVGDSEARYAAALRQVREGLLPILDAIADEAAPWLLLEPTAGQGRSLCAGVDDLEPYLEALDFHPKAGICLDTCHAFAAGVPLDEPGGATAAVDRIVEIGGPGRLRLVHANDSMDVRGAHLDRHQQIGRGHIGEDPFRELFAHPELAGVPFILETPGSRDADSTDFPTLRRLRDEAAAGLDSARPSDSARPADAARPADSARRAGTSA</sequence>
<dbReference type="InterPro" id="IPR001719">
    <property type="entry name" value="AP_endonuc_2"/>
</dbReference>
<dbReference type="HAMAP" id="MF_00152">
    <property type="entry name" value="Nfo"/>
    <property type="match status" value="1"/>
</dbReference>
<evidence type="ECO:0000256" key="5">
    <source>
        <dbReference type="ARBA" id="ARBA00022833"/>
    </source>
</evidence>
<comment type="cofactor">
    <cofactor evidence="7">
        <name>Zn(2+)</name>
        <dbReference type="ChEBI" id="CHEBI:29105"/>
    </cofactor>
    <text evidence="7">Binds 3 Zn(2+) ions.</text>
</comment>
<dbReference type="NCBIfam" id="TIGR00587">
    <property type="entry name" value="nfo"/>
    <property type="match status" value="1"/>
</dbReference>
<dbReference type="Pfam" id="PF01261">
    <property type="entry name" value="AP_endonuc_2"/>
    <property type="match status" value="1"/>
</dbReference>
<dbReference type="GO" id="GO:0006284">
    <property type="term" value="P:base-excision repair"/>
    <property type="evidence" value="ECO:0007669"/>
    <property type="project" value="TreeGrafter"/>
</dbReference>
<dbReference type="GO" id="GO:0003677">
    <property type="term" value="F:DNA binding"/>
    <property type="evidence" value="ECO:0007669"/>
    <property type="project" value="InterPro"/>
</dbReference>
<dbReference type="EMBL" id="QDGZ01000004">
    <property type="protein sequence ID" value="PVG82776.1"/>
    <property type="molecule type" value="Genomic_DNA"/>
</dbReference>
<keyword evidence="6 7" id="KW-0234">DNA repair</keyword>
<evidence type="ECO:0000256" key="2">
    <source>
        <dbReference type="ARBA" id="ARBA00022723"/>
    </source>
</evidence>
<evidence type="ECO:0000256" key="7">
    <source>
        <dbReference type="HAMAP-Rule" id="MF_00152"/>
    </source>
</evidence>
<evidence type="ECO:0000256" key="1">
    <source>
        <dbReference type="ARBA" id="ARBA00005340"/>
    </source>
</evidence>
<feature type="binding site" evidence="7">
    <location>
        <position position="199"/>
    </location>
    <ligand>
        <name>Zn(2+)</name>
        <dbReference type="ChEBI" id="CHEBI:29105"/>
        <label>3</label>
    </ligand>
</feature>
<dbReference type="PANTHER" id="PTHR21445:SF0">
    <property type="entry name" value="APURINIC-APYRIMIDINIC ENDONUCLEASE"/>
    <property type="match status" value="1"/>
</dbReference>
<dbReference type="PROSITE" id="PS51432">
    <property type="entry name" value="AP_NUCLEASE_F2_4"/>
    <property type="match status" value="1"/>
</dbReference>
<keyword evidence="4 7" id="KW-0378">Hydrolase</keyword>
<feature type="binding site" evidence="7">
    <location>
        <position position="248"/>
    </location>
    <ligand>
        <name>Zn(2+)</name>
        <dbReference type="ChEBI" id="CHEBI:29105"/>
        <label>3</label>
    </ligand>
</feature>
<dbReference type="GO" id="GO:0008270">
    <property type="term" value="F:zinc ion binding"/>
    <property type="evidence" value="ECO:0007669"/>
    <property type="project" value="UniProtKB-UniRule"/>
</dbReference>
<protein>
    <recommendedName>
        <fullName evidence="7">Probable endonuclease 4</fullName>
        <ecNumber evidence="7">3.1.21.2</ecNumber>
    </recommendedName>
    <alternativeName>
        <fullName evidence="7">Endodeoxyribonuclease IV</fullName>
    </alternativeName>
    <alternativeName>
        <fullName evidence="7">Endonuclease IV</fullName>
    </alternativeName>
</protein>
<feature type="domain" description="Xylose isomerase-like TIM barrel" evidence="9">
    <location>
        <begin position="32"/>
        <end position="287"/>
    </location>
</feature>
<evidence type="ECO:0000259" key="9">
    <source>
        <dbReference type="Pfam" id="PF01261"/>
    </source>
</evidence>
<accession>A0A2T8FAN1</accession>
<evidence type="ECO:0000256" key="8">
    <source>
        <dbReference type="SAM" id="MobiDB-lite"/>
    </source>
</evidence>
<dbReference type="SUPFAM" id="SSF51658">
    <property type="entry name" value="Xylose isomerase-like"/>
    <property type="match status" value="1"/>
</dbReference>
<keyword evidence="2 7" id="KW-0479">Metal-binding</keyword>